<dbReference type="EMBL" id="MU006776">
    <property type="protein sequence ID" value="KAF2646739.1"/>
    <property type="molecule type" value="Genomic_DNA"/>
</dbReference>
<evidence type="ECO:0000313" key="3">
    <source>
        <dbReference type="Proteomes" id="UP000799753"/>
    </source>
</evidence>
<accession>A0A6A6SG43</accession>
<evidence type="ECO:0000313" key="2">
    <source>
        <dbReference type="EMBL" id="KAF2646739.1"/>
    </source>
</evidence>
<dbReference type="AlphaFoldDB" id="A0A6A6SG43"/>
<feature type="region of interest" description="Disordered" evidence="1">
    <location>
        <begin position="1"/>
        <end position="35"/>
    </location>
</feature>
<evidence type="ECO:0000256" key="1">
    <source>
        <dbReference type="SAM" id="MobiDB-lite"/>
    </source>
</evidence>
<dbReference type="OrthoDB" id="291007at2759"/>
<proteinExistence type="predicted"/>
<feature type="compositionally biased region" description="Low complexity" evidence="1">
    <location>
        <begin position="25"/>
        <end position="35"/>
    </location>
</feature>
<organism evidence="2 3">
    <name type="scientific">Massarina eburnea CBS 473.64</name>
    <dbReference type="NCBI Taxonomy" id="1395130"/>
    <lineage>
        <taxon>Eukaryota</taxon>
        <taxon>Fungi</taxon>
        <taxon>Dikarya</taxon>
        <taxon>Ascomycota</taxon>
        <taxon>Pezizomycotina</taxon>
        <taxon>Dothideomycetes</taxon>
        <taxon>Pleosporomycetidae</taxon>
        <taxon>Pleosporales</taxon>
        <taxon>Massarineae</taxon>
        <taxon>Massarinaceae</taxon>
        <taxon>Massarina</taxon>
    </lineage>
</organism>
<dbReference type="Proteomes" id="UP000799753">
    <property type="component" value="Unassembled WGS sequence"/>
</dbReference>
<keyword evidence="3" id="KW-1185">Reference proteome</keyword>
<sequence length="177" mass="18632">MKKGKGHCPKKCYGPQPTPTPTPTGTPTGTPTDTPTFFPSSTETPIFPTTLITETSTTTVVVQPSDTSSPVPGNGNVNEGDTWTGDSLGSICPKSCNPFDPAQNFCDITTGCTTTGGAKYNCACRAGYRYDDGVPENFALQFKAPGQPYVYGPPGRSCNTLCKDSLCSEVPVREQCA</sequence>
<reference evidence="2" key="1">
    <citation type="journal article" date="2020" name="Stud. Mycol.">
        <title>101 Dothideomycetes genomes: a test case for predicting lifestyles and emergence of pathogens.</title>
        <authorList>
            <person name="Haridas S."/>
            <person name="Albert R."/>
            <person name="Binder M."/>
            <person name="Bloem J."/>
            <person name="Labutti K."/>
            <person name="Salamov A."/>
            <person name="Andreopoulos B."/>
            <person name="Baker S."/>
            <person name="Barry K."/>
            <person name="Bills G."/>
            <person name="Bluhm B."/>
            <person name="Cannon C."/>
            <person name="Castanera R."/>
            <person name="Culley D."/>
            <person name="Daum C."/>
            <person name="Ezra D."/>
            <person name="Gonzalez J."/>
            <person name="Henrissat B."/>
            <person name="Kuo A."/>
            <person name="Liang C."/>
            <person name="Lipzen A."/>
            <person name="Lutzoni F."/>
            <person name="Magnuson J."/>
            <person name="Mondo S."/>
            <person name="Nolan M."/>
            <person name="Ohm R."/>
            <person name="Pangilinan J."/>
            <person name="Park H.-J."/>
            <person name="Ramirez L."/>
            <person name="Alfaro M."/>
            <person name="Sun H."/>
            <person name="Tritt A."/>
            <person name="Yoshinaga Y."/>
            <person name="Zwiers L.-H."/>
            <person name="Turgeon B."/>
            <person name="Goodwin S."/>
            <person name="Spatafora J."/>
            <person name="Crous P."/>
            <person name="Grigoriev I."/>
        </authorList>
    </citation>
    <scope>NUCLEOTIDE SEQUENCE</scope>
    <source>
        <strain evidence="2">CBS 473.64</strain>
    </source>
</reference>
<name>A0A6A6SG43_9PLEO</name>
<feature type="compositionally biased region" description="Basic residues" evidence="1">
    <location>
        <begin position="1"/>
        <end position="10"/>
    </location>
</feature>
<protein>
    <submittedName>
        <fullName evidence="2">Uncharacterized protein</fullName>
    </submittedName>
</protein>
<gene>
    <name evidence="2" type="ORF">P280DRAFT_464926</name>
</gene>